<feature type="domain" description="Plasmid replication protein RepL" evidence="1">
    <location>
        <begin position="24"/>
        <end position="75"/>
    </location>
</feature>
<dbReference type="EMBL" id="QYZD01000009">
    <property type="protein sequence ID" value="RJG23762.1"/>
    <property type="molecule type" value="Genomic_DNA"/>
</dbReference>
<dbReference type="AlphaFoldDB" id="A0A3A3GHZ6"/>
<evidence type="ECO:0000313" key="3">
    <source>
        <dbReference type="Proteomes" id="UP000266177"/>
    </source>
</evidence>
<gene>
    <name evidence="2" type="ORF">DQX05_12095</name>
</gene>
<dbReference type="InterPro" id="IPR008813">
    <property type="entry name" value="Plasmid_replication_RepL"/>
</dbReference>
<protein>
    <recommendedName>
        <fullName evidence="1">Plasmid replication protein RepL domain-containing protein</fullName>
    </recommendedName>
</protein>
<organism evidence="2 3">
    <name type="scientific">Paenibacillus thiaminolyticus</name>
    <name type="common">Bacillus thiaminolyticus</name>
    <dbReference type="NCBI Taxonomy" id="49283"/>
    <lineage>
        <taxon>Bacteria</taxon>
        <taxon>Bacillati</taxon>
        <taxon>Bacillota</taxon>
        <taxon>Bacilli</taxon>
        <taxon>Bacillales</taxon>
        <taxon>Paenibacillaceae</taxon>
        <taxon>Paenibacillus</taxon>
    </lineage>
</organism>
<evidence type="ECO:0000259" key="1">
    <source>
        <dbReference type="Pfam" id="PF05732"/>
    </source>
</evidence>
<sequence>MIILKIFVSDERGNVIAEWGSLGPMLELLGGKKIKVVNYFLKCAEENDGYIFGSLRKISEDTGVAYSTVVETVKNFRIPD</sequence>
<accession>A0A3A3GHZ6</accession>
<name>A0A3A3GHZ6_PANTH</name>
<proteinExistence type="predicted"/>
<comment type="caution">
    <text evidence="2">The sequence shown here is derived from an EMBL/GenBank/DDBJ whole genome shotgun (WGS) entry which is preliminary data.</text>
</comment>
<evidence type="ECO:0000313" key="2">
    <source>
        <dbReference type="EMBL" id="RJG23762.1"/>
    </source>
</evidence>
<dbReference type="GO" id="GO:0006276">
    <property type="term" value="P:plasmid maintenance"/>
    <property type="evidence" value="ECO:0007669"/>
    <property type="project" value="InterPro"/>
</dbReference>
<reference evidence="2 3" key="1">
    <citation type="submission" date="2018-09" db="EMBL/GenBank/DDBJ databases">
        <title>Paenibacillus SK2017-BO5.</title>
        <authorList>
            <person name="Piskunova J.V."/>
            <person name="Dubiley S.A."/>
            <person name="Severinov K.V."/>
        </authorList>
    </citation>
    <scope>NUCLEOTIDE SEQUENCE [LARGE SCALE GENOMIC DNA]</scope>
    <source>
        <strain evidence="2 3">BO5</strain>
    </source>
</reference>
<dbReference type="Pfam" id="PF05732">
    <property type="entry name" value="RepL"/>
    <property type="match status" value="1"/>
</dbReference>
<dbReference type="GO" id="GO:0006260">
    <property type="term" value="P:DNA replication"/>
    <property type="evidence" value="ECO:0007669"/>
    <property type="project" value="InterPro"/>
</dbReference>
<dbReference type="Proteomes" id="UP000266177">
    <property type="component" value="Unassembled WGS sequence"/>
</dbReference>